<evidence type="ECO:0000313" key="2">
    <source>
        <dbReference type="EMBL" id="QBD83312.1"/>
    </source>
</evidence>
<dbReference type="KEGG" id="kbs:EPA93_48070"/>
<keyword evidence="1" id="KW-1133">Transmembrane helix</keyword>
<dbReference type="EMBL" id="CP035758">
    <property type="protein sequence ID" value="QBD83312.1"/>
    <property type="molecule type" value="Genomic_DNA"/>
</dbReference>
<reference evidence="2 3" key="1">
    <citation type="submission" date="2019-01" db="EMBL/GenBank/DDBJ databases">
        <title>Ktedonosporobacter rubrisoli SCAWS-G2.</title>
        <authorList>
            <person name="Huang Y."/>
            <person name="Yan B."/>
        </authorList>
    </citation>
    <scope>NUCLEOTIDE SEQUENCE [LARGE SCALE GENOMIC DNA]</scope>
    <source>
        <strain evidence="2 3">SCAWS-G2</strain>
    </source>
</reference>
<keyword evidence="1" id="KW-0812">Transmembrane</keyword>
<dbReference type="RefSeq" id="WP_129894378.1">
    <property type="nucleotide sequence ID" value="NZ_CP035758.1"/>
</dbReference>
<accession>A0A4P6K5N3</accession>
<evidence type="ECO:0000256" key="1">
    <source>
        <dbReference type="SAM" id="Phobius"/>
    </source>
</evidence>
<keyword evidence="1" id="KW-0472">Membrane</keyword>
<sequence>MRHHLPETILPNPSINTQTAALPRRAAGLQGKKLALIALVGVIVLVLVVVLLLLLLAAPPTTLTGSPHQPVAATSVGTIYFSNSGQLDPLGTQDSTMWSQSTCTT</sequence>
<dbReference type="Proteomes" id="UP000290365">
    <property type="component" value="Chromosome"/>
</dbReference>
<name>A0A4P6K5N3_KTERU</name>
<feature type="transmembrane region" description="Helical" evidence="1">
    <location>
        <begin position="34"/>
        <end position="58"/>
    </location>
</feature>
<protein>
    <submittedName>
        <fullName evidence="2">Uncharacterized protein</fullName>
    </submittedName>
</protein>
<evidence type="ECO:0000313" key="3">
    <source>
        <dbReference type="Proteomes" id="UP000290365"/>
    </source>
</evidence>
<keyword evidence="3" id="KW-1185">Reference proteome</keyword>
<organism evidence="2 3">
    <name type="scientific">Ktedonosporobacter rubrisoli</name>
    <dbReference type="NCBI Taxonomy" id="2509675"/>
    <lineage>
        <taxon>Bacteria</taxon>
        <taxon>Bacillati</taxon>
        <taxon>Chloroflexota</taxon>
        <taxon>Ktedonobacteria</taxon>
        <taxon>Ktedonobacterales</taxon>
        <taxon>Ktedonosporobacteraceae</taxon>
        <taxon>Ktedonosporobacter</taxon>
    </lineage>
</organism>
<gene>
    <name evidence="2" type="ORF">EPA93_48070</name>
</gene>
<proteinExistence type="predicted"/>
<dbReference type="AlphaFoldDB" id="A0A4P6K5N3"/>